<dbReference type="Pfam" id="PF12146">
    <property type="entry name" value="Hydrolase_4"/>
    <property type="match status" value="1"/>
</dbReference>
<dbReference type="Proteomes" id="UP000245771">
    <property type="component" value="Unassembled WGS sequence"/>
</dbReference>
<dbReference type="InterPro" id="IPR029058">
    <property type="entry name" value="AB_hydrolase_fold"/>
</dbReference>
<dbReference type="SUPFAM" id="SSF53474">
    <property type="entry name" value="alpha/beta-Hydrolases"/>
    <property type="match status" value="1"/>
</dbReference>
<dbReference type="AlphaFoldDB" id="A0A316V5D1"/>
<gene>
    <name evidence="2" type="ORF">FA14DRAFT_77600</name>
</gene>
<protein>
    <submittedName>
        <fullName evidence="2">Alpha/beta-hydrolase</fullName>
    </submittedName>
</protein>
<dbReference type="Gene3D" id="3.40.50.1820">
    <property type="entry name" value="alpha/beta hydrolase"/>
    <property type="match status" value="1"/>
</dbReference>
<accession>A0A316V5D1</accession>
<evidence type="ECO:0000259" key="1">
    <source>
        <dbReference type="Pfam" id="PF12146"/>
    </source>
</evidence>
<dbReference type="STRING" id="1280837.A0A316V5D1"/>
<dbReference type="EMBL" id="KZ819605">
    <property type="protein sequence ID" value="PWN32777.1"/>
    <property type="molecule type" value="Genomic_DNA"/>
</dbReference>
<proteinExistence type="predicted"/>
<dbReference type="OrthoDB" id="8119704at2759"/>
<organism evidence="2 3">
    <name type="scientific">Meira miltonrushii</name>
    <dbReference type="NCBI Taxonomy" id="1280837"/>
    <lineage>
        <taxon>Eukaryota</taxon>
        <taxon>Fungi</taxon>
        <taxon>Dikarya</taxon>
        <taxon>Basidiomycota</taxon>
        <taxon>Ustilaginomycotina</taxon>
        <taxon>Exobasidiomycetes</taxon>
        <taxon>Exobasidiales</taxon>
        <taxon>Brachybasidiaceae</taxon>
        <taxon>Meira</taxon>
    </lineage>
</organism>
<dbReference type="InterPro" id="IPR022742">
    <property type="entry name" value="Hydrolase_4"/>
</dbReference>
<evidence type="ECO:0000313" key="3">
    <source>
        <dbReference type="Proteomes" id="UP000245771"/>
    </source>
</evidence>
<evidence type="ECO:0000313" key="2">
    <source>
        <dbReference type="EMBL" id="PWN32777.1"/>
    </source>
</evidence>
<dbReference type="GO" id="GO:0016787">
    <property type="term" value="F:hydrolase activity"/>
    <property type="evidence" value="ECO:0007669"/>
    <property type="project" value="UniProtKB-KW"/>
</dbReference>
<dbReference type="PANTHER" id="PTHR43433">
    <property type="entry name" value="HYDROLASE, ALPHA/BETA FOLD FAMILY PROTEIN"/>
    <property type="match status" value="1"/>
</dbReference>
<dbReference type="GeneID" id="37024649"/>
<dbReference type="InterPro" id="IPR050471">
    <property type="entry name" value="AB_hydrolase"/>
</dbReference>
<feature type="domain" description="Serine aminopeptidase S33" evidence="1">
    <location>
        <begin position="31"/>
        <end position="273"/>
    </location>
</feature>
<dbReference type="RefSeq" id="XP_025353079.1">
    <property type="nucleotide sequence ID" value="XM_025502868.1"/>
</dbReference>
<dbReference type="PANTHER" id="PTHR43433:SF5">
    <property type="entry name" value="AB HYDROLASE-1 DOMAIN-CONTAINING PROTEIN"/>
    <property type="match status" value="1"/>
</dbReference>
<keyword evidence="2" id="KW-0378">Hydrolase</keyword>
<keyword evidence="3" id="KW-1185">Reference proteome</keyword>
<sequence length="314" mass="35865">MTVKKGTQSLPDGTTIRYEIHGSEHSSTVPIVLINGWTSTKEDFQPLTTELAKKRTVLVYDRRGIGESRLANRKDDEEEPDHTLDLEANDVLDLLKALGGQFLKVNILGWSMGGHILQALMLLPEAKPQKEGIEIKGIHVQKAILASTMPKVPKGDLKQSDLQHFLSQAGTNPKWKDELTEFLMSYQYDENWMKQSENKSTFEERVKVSLTTRRPQSIIGSQMLAIQGRDTREELHKISESLPVLIIHGKLDRMVKYSESDYFTKSIKSAKRLDMQPKTDQFGHFWFDYFGKEFWANKIEDYLQNGHSSAKAKL</sequence>
<dbReference type="InParanoid" id="A0A316V5D1"/>
<name>A0A316V5D1_9BASI</name>
<reference evidence="2 3" key="1">
    <citation type="journal article" date="2018" name="Mol. Biol. Evol.">
        <title>Broad Genomic Sampling Reveals a Smut Pathogenic Ancestry of the Fungal Clade Ustilaginomycotina.</title>
        <authorList>
            <person name="Kijpornyongpan T."/>
            <person name="Mondo S.J."/>
            <person name="Barry K."/>
            <person name="Sandor L."/>
            <person name="Lee J."/>
            <person name="Lipzen A."/>
            <person name="Pangilinan J."/>
            <person name="LaButti K."/>
            <person name="Hainaut M."/>
            <person name="Henrissat B."/>
            <person name="Grigoriev I.V."/>
            <person name="Spatafora J.W."/>
            <person name="Aime M.C."/>
        </authorList>
    </citation>
    <scope>NUCLEOTIDE SEQUENCE [LARGE SCALE GENOMIC DNA]</scope>
    <source>
        <strain evidence="2 3">MCA 3882</strain>
    </source>
</reference>